<reference evidence="2" key="4">
    <citation type="submission" date="2019-03" db="UniProtKB">
        <authorList>
            <consortium name="EnsemblPlants"/>
        </authorList>
    </citation>
    <scope>IDENTIFICATION</scope>
</reference>
<organism evidence="2 3">
    <name type="scientific">Aegilops tauschii subsp. strangulata</name>
    <name type="common">Goatgrass</name>
    <dbReference type="NCBI Taxonomy" id="200361"/>
    <lineage>
        <taxon>Eukaryota</taxon>
        <taxon>Viridiplantae</taxon>
        <taxon>Streptophyta</taxon>
        <taxon>Embryophyta</taxon>
        <taxon>Tracheophyta</taxon>
        <taxon>Spermatophyta</taxon>
        <taxon>Magnoliopsida</taxon>
        <taxon>Liliopsida</taxon>
        <taxon>Poales</taxon>
        <taxon>Poaceae</taxon>
        <taxon>BOP clade</taxon>
        <taxon>Pooideae</taxon>
        <taxon>Triticodae</taxon>
        <taxon>Triticeae</taxon>
        <taxon>Triticinae</taxon>
        <taxon>Aegilops</taxon>
    </lineage>
</organism>
<reference evidence="2" key="5">
    <citation type="journal article" date="2021" name="G3 (Bethesda)">
        <title>Aegilops tauschii genome assembly Aet v5.0 features greater sequence contiguity and improved annotation.</title>
        <authorList>
            <person name="Wang L."/>
            <person name="Zhu T."/>
            <person name="Rodriguez J.C."/>
            <person name="Deal K.R."/>
            <person name="Dubcovsky J."/>
            <person name="McGuire P.E."/>
            <person name="Lux T."/>
            <person name="Spannagl M."/>
            <person name="Mayer K.F.X."/>
            <person name="Baldrich P."/>
            <person name="Meyers B.C."/>
            <person name="Huo N."/>
            <person name="Gu Y.Q."/>
            <person name="Zhou H."/>
            <person name="Devos K.M."/>
            <person name="Bennetzen J.L."/>
            <person name="Unver T."/>
            <person name="Budak H."/>
            <person name="Gulick P.J."/>
            <person name="Galiba G."/>
            <person name="Kalapos B."/>
            <person name="Nelson D.R."/>
            <person name="Li P."/>
            <person name="You F.M."/>
            <person name="Luo M.C."/>
            <person name="Dvorak J."/>
        </authorList>
    </citation>
    <scope>NUCLEOTIDE SEQUENCE [LARGE SCALE GENOMIC DNA]</scope>
    <source>
        <strain evidence="2">cv. AL8/78</strain>
    </source>
</reference>
<evidence type="ECO:0000313" key="3">
    <source>
        <dbReference type="Proteomes" id="UP000015105"/>
    </source>
</evidence>
<sequence length="57" mass="5770">AEAHFNRPHSPNHSPPPNPASRNGKTPPKTSPAPATTGDGDGDHAPSSRPAPPPPPP</sequence>
<reference evidence="2" key="3">
    <citation type="journal article" date="2017" name="Nature">
        <title>Genome sequence of the progenitor of the wheat D genome Aegilops tauschii.</title>
        <authorList>
            <person name="Luo M.C."/>
            <person name="Gu Y.Q."/>
            <person name="Puiu D."/>
            <person name="Wang H."/>
            <person name="Twardziok S.O."/>
            <person name="Deal K.R."/>
            <person name="Huo N."/>
            <person name="Zhu T."/>
            <person name="Wang L."/>
            <person name="Wang Y."/>
            <person name="McGuire P.E."/>
            <person name="Liu S."/>
            <person name="Long H."/>
            <person name="Ramasamy R.K."/>
            <person name="Rodriguez J.C."/>
            <person name="Van S.L."/>
            <person name="Yuan L."/>
            <person name="Wang Z."/>
            <person name="Xia Z."/>
            <person name="Xiao L."/>
            <person name="Anderson O.D."/>
            <person name="Ouyang S."/>
            <person name="Liang Y."/>
            <person name="Zimin A.V."/>
            <person name="Pertea G."/>
            <person name="Qi P."/>
            <person name="Bennetzen J.L."/>
            <person name="Dai X."/>
            <person name="Dawson M.W."/>
            <person name="Muller H.G."/>
            <person name="Kugler K."/>
            <person name="Rivarola-Duarte L."/>
            <person name="Spannagl M."/>
            <person name="Mayer K.F.X."/>
            <person name="Lu F.H."/>
            <person name="Bevan M.W."/>
            <person name="Leroy P."/>
            <person name="Li P."/>
            <person name="You F.M."/>
            <person name="Sun Q."/>
            <person name="Liu Z."/>
            <person name="Lyons E."/>
            <person name="Wicker T."/>
            <person name="Salzberg S.L."/>
            <person name="Devos K.M."/>
            <person name="Dvorak J."/>
        </authorList>
    </citation>
    <scope>NUCLEOTIDE SEQUENCE [LARGE SCALE GENOMIC DNA]</scope>
    <source>
        <strain evidence="2">cv. AL8/78</strain>
    </source>
</reference>
<dbReference type="EnsemblPlants" id="AET5Gv20564100.22">
    <property type="protein sequence ID" value="AET5Gv20564100.22"/>
    <property type="gene ID" value="AET5Gv20564100"/>
</dbReference>
<protein>
    <submittedName>
        <fullName evidence="2">Uncharacterized protein</fullName>
    </submittedName>
</protein>
<dbReference type="Proteomes" id="UP000015105">
    <property type="component" value="Chromosome 5D"/>
</dbReference>
<dbReference type="Gramene" id="AET5Gv20564100.22">
    <property type="protein sequence ID" value="AET5Gv20564100.22"/>
    <property type="gene ID" value="AET5Gv20564100"/>
</dbReference>
<feature type="compositionally biased region" description="Low complexity" evidence="1">
    <location>
        <begin position="25"/>
        <end position="37"/>
    </location>
</feature>
<evidence type="ECO:0000313" key="2">
    <source>
        <dbReference type="EnsemblPlants" id="AET5Gv20564100.22"/>
    </source>
</evidence>
<keyword evidence="3" id="KW-1185">Reference proteome</keyword>
<evidence type="ECO:0000256" key="1">
    <source>
        <dbReference type="SAM" id="MobiDB-lite"/>
    </source>
</evidence>
<dbReference type="AlphaFoldDB" id="A0A453KZ66"/>
<accession>A0A453KZ66</accession>
<proteinExistence type="predicted"/>
<feature type="region of interest" description="Disordered" evidence="1">
    <location>
        <begin position="1"/>
        <end position="57"/>
    </location>
</feature>
<reference evidence="3" key="2">
    <citation type="journal article" date="2017" name="Nat. Plants">
        <title>The Aegilops tauschii genome reveals multiple impacts of transposons.</title>
        <authorList>
            <person name="Zhao G."/>
            <person name="Zou C."/>
            <person name="Li K."/>
            <person name="Wang K."/>
            <person name="Li T."/>
            <person name="Gao L."/>
            <person name="Zhang X."/>
            <person name="Wang H."/>
            <person name="Yang Z."/>
            <person name="Liu X."/>
            <person name="Jiang W."/>
            <person name="Mao L."/>
            <person name="Kong X."/>
            <person name="Jiao Y."/>
            <person name="Jia J."/>
        </authorList>
    </citation>
    <scope>NUCLEOTIDE SEQUENCE [LARGE SCALE GENOMIC DNA]</scope>
    <source>
        <strain evidence="3">cv. AL8/78</strain>
    </source>
</reference>
<name>A0A453KZ66_AEGTS</name>
<reference evidence="3" key="1">
    <citation type="journal article" date="2014" name="Science">
        <title>Ancient hybridizations among the ancestral genomes of bread wheat.</title>
        <authorList>
            <consortium name="International Wheat Genome Sequencing Consortium,"/>
            <person name="Marcussen T."/>
            <person name="Sandve S.R."/>
            <person name="Heier L."/>
            <person name="Spannagl M."/>
            <person name="Pfeifer M."/>
            <person name="Jakobsen K.S."/>
            <person name="Wulff B.B."/>
            <person name="Steuernagel B."/>
            <person name="Mayer K.F."/>
            <person name="Olsen O.A."/>
        </authorList>
    </citation>
    <scope>NUCLEOTIDE SEQUENCE [LARGE SCALE GENOMIC DNA]</scope>
    <source>
        <strain evidence="3">cv. AL8/78</strain>
    </source>
</reference>